<dbReference type="EMBL" id="JAWCUA010000007">
    <property type="protein sequence ID" value="MDU0113059.1"/>
    <property type="molecule type" value="Genomic_DNA"/>
</dbReference>
<keyword evidence="2" id="KW-1003">Cell membrane</keyword>
<evidence type="ECO:0000256" key="4">
    <source>
        <dbReference type="ARBA" id="ARBA00022989"/>
    </source>
</evidence>
<keyword evidence="4 8" id="KW-1133">Transmembrane helix</keyword>
<reference evidence="10 11" key="1">
    <citation type="submission" date="2023-10" db="EMBL/GenBank/DDBJ databases">
        <title>Psychrosphaera aquimaarina strain SW33 isolated from seawater.</title>
        <authorList>
            <person name="Bayburt H."/>
            <person name="Kim J.M."/>
            <person name="Choi B.J."/>
            <person name="Jeon C.O."/>
        </authorList>
    </citation>
    <scope>NUCLEOTIDE SEQUENCE [LARGE SCALE GENOMIC DNA]</scope>
    <source>
        <strain evidence="10 11">KCTC 52743</strain>
    </source>
</reference>
<dbReference type="Pfam" id="PF00015">
    <property type="entry name" value="MCPsignal"/>
    <property type="match status" value="1"/>
</dbReference>
<name>A0ABU3R075_9GAMM</name>
<dbReference type="InterPro" id="IPR033480">
    <property type="entry name" value="sCache_2"/>
</dbReference>
<dbReference type="PROSITE" id="PS50111">
    <property type="entry name" value="CHEMOTAXIS_TRANSDUC_2"/>
    <property type="match status" value="1"/>
</dbReference>
<dbReference type="PANTHER" id="PTHR32089">
    <property type="entry name" value="METHYL-ACCEPTING CHEMOTAXIS PROTEIN MCPB"/>
    <property type="match status" value="1"/>
</dbReference>
<dbReference type="Proteomes" id="UP001257914">
    <property type="component" value="Unassembled WGS sequence"/>
</dbReference>
<keyword evidence="3 8" id="KW-0812">Transmembrane</keyword>
<evidence type="ECO:0000313" key="11">
    <source>
        <dbReference type="Proteomes" id="UP001257914"/>
    </source>
</evidence>
<sequence>MRLKLKMVILTSVIAISYVVIAFVGLHSLKIASESDNFARIEQLFKSAYSTITQLENLVEKGELEEAKAKSIATLILQQNKYHDSEYVYVTDEQLNFVAAPHDPQLHGTSFNDFKDSNGKSIGKIVSDVTQRTPGKMVTYNWTSERDGEVVGLTSVAQKTEKWGWYIGTGISFKETNERYWDTAQWLLVLALIIITCISIAIFQFGRKLTAELGAEVSEVVDIVSKISKGNLTDNKLEFHAEPNSILGSLSYMRNALREVVSNMQSVSLSLAEQVKDSEQQSIELDQLTSTLDNETHLTAEAIKDIAHGAEISSVDITETAEMLHVAQTNGESANKLTEISTHTIGKLESQIESTGASVKQLAEEVESIESVLTVIQGVAEQTNLLALNAAIEAARAGDQGRGFAVVADEVRQLAKRTQESTKEIHDMIEKLQAAASEAIKTVEQSMLTSAESVDQAKQTSSAITELLNIISDIAAKSNSIDESSKSQFASANGATDKLALIAEMSQKTTDVARLAHEKSNLIGVSSNQLKEQTDKFIL</sequence>
<gene>
    <name evidence="10" type="ORF">RT723_08625</name>
</gene>
<organism evidence="10 11">
    <name type="scientific">Psychrosphaera aquimarina</name>
    <dbReference type="NCBI Taxonomy" id="2044854"/>
    <lineage>
        <taxon>Bacteria</taxon>
        <taxon>Pseudomonadati</taxon>
        <taxon>Pseudomonadota</taxon>
        <taxon>Gammaproteobacteria</taxon>
        <taxon>Alteromonadales</taxon>
        <taxon>Pseudoalteromonadaceae</taxon>
        <taxon>Psychrosphaera</taxon>
    </lineage>
</organism>
<dbReference type="Pfam" id="PF17200">
    <property type="entry name" value="sCache_2"/>
    <property type="match status" value="1"/>
</dbReference>
<keyword evidence="5 8" id="KW-0472">Membrane</keyword>
<keyword evidence="6 7" id="KW-0807">Transducer</keyword>
<evidence type="ECO:0000313" key="10">
    <source>
        <dbReference type="EMBL" id="MDU0113059.1"/>
    </source>
</evidence>
<proteinExistence type="predicted"/>
<dbReference type="SMART" id="SM00283">
    <property type="entry name" value="MA"/>
    <property type="match status" value="1"/>
</dbReference>
<dbReference type="SMART" id="SM01049">
    <property type="entry name" value="Cache_2"/>
    <property type="match status" value="1"/>
</dbReference>
<evidence type="ECO:0000259" key="9">
    <source>
        <dbReference type="PROSITE" id="PS50111"/>
    </source>
</evidence>
<dbReference type="RefSeq" id="WP_216054252.1">
    <property type="nucleotide sequence ID" value="NZ_JAWCUA010000007.1"/>
</dbReference>
<keyword evidence="11" id="KW-1185">Reference proteome</keyword>
<comment type="subcellular location">
    <subcellularLocation>
        <location evidence="1">Cell membrane</location>
        <topology evidence="1">Multi-pass membrane protein</topology>
    </subcellularLocation>
</comment>
<evidence type="ECO:0000256" key="1">
    <source>
        <dbReference type="ARBA" id="ARBA00004651"/>
    </source>
</evidence>
<comment type="caution">
    <text evidence="10">The sequence shown here is derived from an EMBL/GenBank/DDBJ whole genome shotgun (WGS) entry which is preliminary data.</text>
</comment>
<dbReference type="PANTHER" id="PTHR32089:SF119">
    <property type="entry name" value="METHYL-ACCEPTING CHEMOTAXIS PROTEIN CTPL"/>
    <property type="match status" value="1"/>
</dbReference>
<evidence type="ECO:0000256" key="2">
    <source>
        <dbReference type="ARBA" id="ARBA00022475"/>
    </source>
</evidence>
<evidence type="ECO:0000256" key="6">
    <source>
        <dbReference type="ARBA" id="ARBA00023224"/>
    </source>
</evidence>
<accession>A0ABU3R075</accession>
<protein>
    <submittedName>
        <fullName evidence="10">Methyl-accepting chemotaxis protein</fullName>
    </submittedName>
</protein>
<feature type="transmembrane region" description="Helical" evidence="8">
    <location>
        <begin position="7"/>
        <end position="26"/>
    </location>
</feature>
<feature type="domain" description="Methyl-accepting transducer" evidence="9">
    <location>
        <begin position="256"/>
        <end position="503"/>
    </location>
</feature>
<evidence type="ECO:0000256" key="3">
    <source>
        <dbReference type="ARBA" id="ARBA00022692"/>
    </source>
</evidence>
<dbReference type="InterPro" id="IPR004089">
    <property type="entry name" value="MCPsignal_dom"/>
</dbReference>
<evidence type="ECO:0000256" key="5">
    <source>
        <dbReference type="ARBA" id="ARBA00023136"/>
    </source>
</evidence>
<evidence type="ECO:0000256" key="8">
    <source>
        <dbReference type="SAM" id="Phobius"/>
    </source>
</evidence>
<feature type="transmembrane region" description="Helical" evidence="8">
    <location>
        <begin position="184"/>
        <end position="203"/>
    </location>
</feature>
<evidence type="ECO:0000256" key="7">
    <source>
        <dbReference type="PROSITE-ProRule" id="PRU00284"/>
    </source>
</evidence>